<proteinExistence type="predicted"/>
<dbReference type="EMBL" id="NATQ01000007">
    <property type="protein sequence ID" value="OQX91204.1"/>
    <property type="molecule type" value="Genomic_DNA"/>
</dbReference>
<name>A0A1W9S316_9BACT</name>
<reference evidence="2" key="1">
    <citation type="submission" date="2017-03" db="EMBL/GenBank/DDBJ databases">
        <title>Novel pathways for hydrocarbon cycling and metabolic interdependencies in hydrothermal sediment communities.</title>
        <authorList>
            <person name="Dombrowski N."/>
            <person name="Seitz K."/>
            <person name="Teske A."/>
            <person name="Baker B."/>
        </authorList>
    </citation>
    <scope>NUCLEOTIDE SEQUENCE [LARGE SCALE GENOMIC DNA]</scope>
</reference>
<gene>
    <name evidence="1" type="ORF">B6D57_00590</name>
</gene>
<dbReference type="Proteomes" id="UP000192611">
    <property type="component" value="Unassembled WGS sequence"/>
</dbReference>
<protein>
    <recommendedName>
        <fullName evidence="3">DUF1795 domain-containing protein</fullName>
    </recommendedName>
</protein>
<evidence type="ECO:0008006" key="3">
    <source>
        <dbReference type="Google" id="ProtNLM"/>
    </source>
</evidence>
<dbReference type="AlphaFoldDB" id="A0A1W9S316"/>
<comment type="caution">
    <text evidence="1">The sequence shown here is derived from an EMBL/GenBank/DDBJ whole genome shotgun (WGS) entry which is preliminary data.</text>
</comment>
<organism evidence="1 2">
    <name type="scientific">Candidatus Coatesbacteria bacterium 4484_99</name>
    <dbReference type="NCBI Taxonomy" id="1970774"/>
    <lineage>
        <taxon>Bacteria</taxon>
        <taxon>Candidatus Coatesiibacteriota</taxon>
    </lineage>
</organism>
<evidence type="ECO:0000313" key="1">
    <source>
        <dbReference type="EMBL" id="OQX91204.1"/>
    </source>
</evidence>
<evidence type="ECO:0000313" key="2">
    <source>
        <dbReference type="Proteomes" id="UP000192611"/>
    </source>
</evidence>
<sequence length="185" mass="21087">MSLLALSNRGEDMRFKLFIYVLIVVAMLSTFCKEKVPPVVEVAPEEVVIKSDLFTFNPPGGWRVEQGDDVWDMYAESPGRKVNVIVASIPHIHMTLSEMVKKDIDFMMGDSYEMLEKTEGIKYEGVNSSAVRYVSHKPPLEGRYVESYYFFKDDEILNVVVSFDSETGVTPEDVTVFFDNFTPFP</sequence>
<accession>A0A1W9S316</accession>